<reference evidence="2" key="1">
    <citation type="submission" date="2015-11" db="EMBL/GenBank/DDBJ databases">
        <title>De novo transcriptome assembly of four potential Pierce s Disease insect vectors from Arizona vineyards.</title>
        <authorList>
            <person name="Tassone E.E."/>
        </authorList>
    </citation>
    <scope>NUCLEOTIDE SEQUENCE</scope>
</reference>
<dbReference type="AlphaFoldDB" id="A0A1B6F815"/>
<dbReference type="Pfam" id="PF13843">
    <property type="entry name" value="DDE_Tnp_1_7"/>
    <property type="match status" value="1"/>
</dbReference>
<gene>
    <name evidence="2" type="ORF">g.50724</name>
</gene>
<protein>
    <recommendedName>
        <fullName evidence="1">PiggyBac transposable element-derived protein domain-containing protein</fullName>
    </recommendedName>
</protein>
<evidence type="ECO:0000313" key="2">
    <source>
        <dbReference type="EMBL" id="JAS46291.1"/>
    </source>
</evidence>
<proteinExistence type="predicted"/>
<organism evidence="2">
    <name type="scientific">Cuerna arida</name>
    <dbReference type="NCBI Taxonomy" id="1464854"/>
    <lineage>
        <taxon>Eukaryota</taxon>
        <taxon>Metazoa</taxon>
        <taxon>Ecdysozoa</taxon>
        <taxon>Arthropoda</taxon>
        <taxon>Hexapoda</taxon>
        <taxon>Insecta</taxon>
        <taxon>Pterygota</taxon>
        <taxon>Neoptera</taxon>
        <taxon>Paraneoptera</taxon>
        <taxon>Hemiptera</taxon>
        <taxon>Auchenorrhyncha</taxon>
        <taxon>Membracoidea</taxon>
        <taxon>Cicadellidae</taxon>
        <taxon>Cicadellinae</taxon>
        <taxon>Proconiini</taxon>
        <taxon>Cuerna</taxon>
    </lineage>
</organism>
<name>A0A1B6F815_9HEMI</name>
<dbReference type="InterPro" id="IPR029526">
    <property type="entry name" value="PGBD"/>
</dbReference>
<feature type="non-terminal residue" evidence="2">
    <location>
        <position position="118"/>
    </location>
</feature>
<sequence>VLKLARGLENLGYCLYFDRFFNTIPLLKSLLGKQLFGCGTIQKKRKYFPNNLLVNDKEMQVGDSDYATCQDISVCKWKDRGKKAVLIASNMHCPTEITEIDRRDKRGEKVKVICPKAV</sequence>
<feature type="domain" description="PiggyBac transposable element-derived protein" evidence="1">
    <location>
        <begin position="1"/>
        <end position="117"/>
    </location>
</feature>
<feature type="non-terminal residue" evidence="2">
    <location>
        <position position="1"/>
    </location>
</feature>
<dbReference type="EMBL" id="GECZ01023478">
    <property type="protein sequence ID" value="JAS46291.1"/>
    <property type="molecule type" value="Transcribed_RNA"/>
</dbReference>
<evidence type="ECO:0000259" key="1">
    <source>
        <dbReference type="Pfam" id="PF13843"/>
    </source>
</evidence>
<dbReference type="PANTHER" id="PTHR47272:SF2">
    <property type="entry name" value="PIGGYBAC TRANSPOSABLE ELEMENT-DERIVED PROTEIN 3-LIKE"/>
    <property type="match status" value="1"/>
</dbReference>
<accession>A0A1B6F815</accession>
<dbReference type="PANTHER" id="PTHR47272">
    <property type="entry name" value="DDE_TNP_1_7 DOMAIN-CONTAINING PROTEIN"/>
    <property type="match status" value="1"/>
</dbReference>